<accession>Q1MEM9</accession>
<evidence type="ECO:0000256" key="1">
    <source>
        <dbReference type="ARBA" id="ARBA00004418"/>
    </source>
</evidence>
<comment type="subcellular location">
    <subcellularLocation>
        <location evidence="1">Periplasm</location>
    </subcellularLocation>
</comment>
<dbReference type="InterPro" id="IPR019546">
    <property type="entry name" value="TAT_signal_bac_arc"/>
</dbReference>
<gene>
    <name evidence="4" type="ordered locus">RL3111</name>
</gene>
<dbReference type="NCBIfam" id="TIGR01409">
    <property type="entry name" value="TAT_signal_seq"/>
    <property type="match status" value="1"/>
</dbReference>
<dbReference type="GO" id="GO:0042597">
    <property type="term" value="C:periplasmic space"/>
    <property type="evidence" value="ECO:0007669"/>
    <property type="project" value="UniProtKB-SubCell"/>
</dbReference>
<dbReference type="KEGG" id="rle:RL3111"/>
<dbReference type="eggNOG" id="COG1653">
    <property type="taxonomic scope" value="Bacteria"/>
</dbReference>
<dbReference type="PANTHER" id="PTHR43649:SF14">
    <property type="entry name" value="BLR3389 PROTEIN"/>
    <property type="match status" value="1"/>
</dbReference>
<dbReference type="PANTHER" id="PTHR43649">
    <property type="entry name" value="ARABINOSE-BINDING PROTEIN-RELATED"/>
    <property type="match status" value="1"/>
</dbReference>
<dbReference type="SUPFAM" id="SSF53850">
    <property type="entry name" value="Periplasmic binding protein-like II"/>
    <property type="match status" value="1"/>
</dbReference>
<dbReference type="PROSITE" id="PS51318">
    <property type="entry name" value="TAT"/>
    <property type="match status" value="1"/>
</dbReference>
<dbReference type="AlphaFoldDB" id="Q1MEM9"/>
<sequence>MNAWSVVSWRRRRSGDVDRSTGRNSMAFSKFPSTTRRSFLKGAGMVSAAAVTGSFPIPAIAQAQEVTMISAENNGAALDALKAIAASFSKEAGVNVVINNMDHEAHKTAIRNYLVAGAPDICSWFSGNRMRAFVKRGLFDDISDLFEKEKYKDVLGATAGAVTDGGKQYGLPTGGTLWGMFYRKDVFEQHGLTVPKTAEEFMAYGDKCKAAGITPVAIGTKELWPAAGWFDQMNLRINGLDKHMALMNGEMSYLDPALTAVFDQWEAMISKGFFTENHTSFGWQEAAALLAQKKAGMMNLGAFLRSAFTAEDLPQLSYATFPVLDAKVGHYEEFSVNSIHIPATAKNKQGAREFLAYFYKPENLAAYLEPAGNVPPRSDLPPSKDPLVNVAVETMKTVQGTSQYYDRDSDPDMAQAGLVGFQEFMAKPDRRKAILTRLEGTRKRIYKI</sequence>
<dbReference type="Gene3D" id="3.40.190.10">
    <property type="entry name" value="Periplasmic binding protein-like II"/>
    <property type="match status" value="2"/>
</dbReference>
<dbReference type="HOGENOM" id="CLU_031285_12_4_5"/>
<name>Q1MEM9_RHIJ3</name>
<dbReference type="Pfam" id="PF01547">
    <property type="entry name" value="SBP_bac_1"/>
    <property type="match status" value="1"/>
</dbReference>
<reference evidence="4 5" key="1">
    <citation type="journal article" date="2006" name="Genome Biol.">
        <title>The genome of Rhizobium leguminosarum has recognizable core and accessory components.</title>
        <authorList>
            <person name="Young J.W."/>
            <person name="Crossman L.C."/>
            <person name="Johnston A.W.B."/>
            <person name="Thomson N.R."/>
            <person name="Ghazoui Z.F."/>
            <person name="Hull K.H."/>
            <person name="Wexler M."/>
            <person name="Curson A.R.J."/>
            <person name="Todd J.D."/>
            <person name="Poole P.S."/>
            <person name="Mauchline T.H."/>
            <person name="East A.K."/>
            <person name="Quail M.A."/>
            <person name="Churcher C."/>
            <person name="Arrowsmith C."/>
            <person name="Cherevach A."/>
            <person name="Chillingworth T."/>
            <person name="Clarke K."/>
            <person name="Cronin A."/>
            <person name="Davis P."/>
            <person name="Fraser A."/>
            <person name="Hance Z."/>
            <person name="Hauser H."/>
            <person name="Jagels K."/>
            <person name="Moule S."/>
            <person name="Mungall K."/>
            <person name="Norbertczak H."/>
            <person name="Rabbinowitsch E."/>
            <person name="Sanders M."/>
            <person name="Simmonds M."/>
            <person name="Whitehead S."/>
            <person name="Parkhill J."/>
        </authorList>
    </citation>
    <scope>NUCLEOTIDE SEQUENCE [LARGE SCALE GENOMIC DNA]</scope>
    <source>
        <strain evidence="5">DSM 114642 / LMG 32736 / 3841</strain>
    </source>
</reference>
<dbReference type="InterPro" id="IPR006311">
    <property type="entry name" value="TAT_signal"/>
</dbReference>
<keyword evidence="3" id="KW-0574">Periplasm</keyword>
<dbReference type="InterPro" id="IPR006059">
    <property type="entry name" value="SBP"/>
</dbReference>
<proteinExistence type="inferred from homology"/>
<organism evidence="4 5">
    <name type="scientific">Rhizobium johnstonii (strain DSM 114642 / LMG 32736 / 3841)</name>
    <name type="common">Rhizobium leguminosarum bv. viciae</name>
    <dbReference type="NCBI Taxonomy" id="216596"/>
    <lineage>
        <taxon>Bacteria</taxon>
        <taxon>Pseudomonadati</taxon>
        <taxon>Pseudomonadota</taxon>
        <taxon>Alphaproteobacteria</taxon>
        <taxon>Hyphomicrobiales</taxon>
        <taxon>Rhizobiaceae</taxon>
        <taxon>Rhizobium/Agrobacterium group</taxon>
        <taxon>Rhizobium</taxon>
        <taxon>Rhizobium johnstonii</taxon>
    </lineage>
</organism>
<dbReference type="EMBL" id="AM236080">
    <property type="protein sequence ID" value="CAK08597.1"/>
    <property type="molecule type" value="Genomic_DNA"/>
</dbReference>
<keyword evidence="5" id="KW-1185">Reference proteome</keyword>
<evidence type="ECO:0000313" key="4">
    <source>
        <dbReference type="EMBL" id="CAK08597.1"/>
    </source>
</evidence>
<evidence type="ECO:0000313" key="5">
    <source>
        <dbReference type="Proteomes" id="UP000006575"/>
    </source>
</evidence>
<protein>
    <submittedName>
        <fullName evidence="4">Solute-binding component of ABC transporter</fullName>
    </submittedName>
</protein>
<dbReference type="EnsemblBacteria" id="CAK08597">
    <property type="protein sequence ID" value="CAK08597"/>
    <property type="gene ID" value="RL3111"/>
</dbReference>
<dbReference type="InterPro" id="IPR050490">
    <property type="entry name" value="Bact_solute-bd_prot1"/>
</dbReference>
<dbReference type="Proteomes" id="UP000006575">
    <property type="component" value="Chromosome"/>
</dbReference>
<evidence type="ECO:0000256" key="3">
    <source>
        <dbReference type="ARBA" id="ARBA00022764"/>
    </source>
</evidence>
<evidence type="ECO:0000256" key="2">
    <source>
        <dbReference type="ARBA" id="ARBA00008520"/>
    </source>
</evidence>
<comment type="similarity">
    <text evidence="2">Belongs to the bacterial solute-binding protein 1 family.</text>
</comment>